<accession>Q5KKI6</accession>
<feature type="compositionally biased region" description="Polar residues" evidence="1">
    <location>
        <begin position="1"/>
        <end position="11"/>
    </location>
</feature>
<evidence type="ECO:0000313" key="3">
    <source>
        <dbReference type="Proteomes" id="UP000002149"/>
    </source>
</evidence>
<dbReference type="Proteomes" id="UP000002149">
    <property type="component" value="Chromosome 3"/>
</dbReference>
<organism evidence="2 3">
    <name type="scientific">Cryptococcus deneoformans (strain JEC21 / ATCC MYA-565)</name>
    <name type="common">Cryptococcus neoformans var. neoformans serotype D</name>
    <dbReference type="NCBI Taxonomy" id="214684"/>
    <lineage>
        <taxon>Eukaryota</taxon>
        <taxon>Fungi</taxon>
        <taxon>Dikarya</taxon>
        <taxon>Basidiomycota</taxon>
        <taxon>Agaricomycotina</taxon>
        <taxon>Tremellomycetes</taxon>
        <taxon>Tremellales</taxon>
        <taxon>Cryptococcaceae</taxon>
        <taxon>Cryptococcus</taxon>
        <taxon>Cryptococcus neoformans species complex</taxon>
    </lineage>
</organism>
<dbReference type="EMBL" id="AE017343">
    <property type="protein sequence ID" value="AAW42276.1"/>
    <property type="molecule type" value="Genomic_DNA"/>
</dbReference>
<keyword evidence="3" id="KW-1185">Reference proteome</keyword>
<feature type="compositionally biased region" description="Basic and acidic residues" evidence="1">
    <location>
        <begin position="227"/>
        <end position="242"/>
    </location>
</feature>
<evidence type="ECO:0000256" key="1">
    <source>
        <dbReference type="SAM" id="MobiDB-lite"/>
    </source>
</evidence>
<evidence type="ECO:0000313" key="2">
    <source>
        <dbReference type="EMBL" id="AAW42276.1"/>
    </source>
</evidence>
<reference evidence="2 3" key="1">
    <citation type="journal article" date="2005" name="Science">
        <title>The genome of the basidiomycetous yeast and human pathogen Cryptococcus neoformans.</title>
        <authorList>
            <person name="Loftus B.J."/>
            <person name="Fung E."/>
            <person name="Roncaglia P."/>
            <person name="Rowley D."/>
            <person name="Amedeo P."/>
            <person name="Bruno D."/>
            <person name="Vamathevan J."/>
            <person name="Miranda M."/>
            <person name="Anderson I.J."/>
            <person name="Fraser J.A."/>
            <person name="Allen J.E."/>
            <person name="Bosdet I.E."/>
            <person name="Brent M.R."/>
            <person name="Chiu R."/>
            <person name="Doering T.L."/>
            <person name="Donlin M.J."/>
            <person name="D'Souza C.A."/>
            <person name="Fox D.S."/>
            <person name="Grinberg V."/>
            <person name="Fu J."/>
            <person name="Fukushima M."/>
            <person name="Haas B.J."/>
            <person name="Huang J.C."/>
            <person name="Janbon G."/>
            <person name="Jones S.J."/>
            <person name="Koo H.L."/>
            <person name="Krzywinski M.I."/>
            <person name="Kwon-Chung J.K."/>
            <person name="Lengeler K.B."/>
            <person name="Maiti R."/>
            <person name="Marra M.A."/>
            <person name="Marra R.E."/>
            <person name="Mathewson C.A."/>
            <person name="Mitchell T.G."/>
            <person name="Pertea M."/>
            <person name="Riggs F.R."/>
            <person name="Salzberg S.L."/>
            <person name="Schein J.E."/>
            <person name="Shvartsbeyn A."/>
            <person name="Shin H."/>
            <person name="Shumway M."/>
            <person name="Specht C.A."/>
            <person name="Suh B.B."/>
            <person name="Tenney A."/>
            <person name="Utterback T.R."/>
            <person name="Wickes B.L."/>
            <person name="Wortman J.R."/>
            <person name="Wye N.H."/>
            <person name="Kronstad J.W."/>
            <person name="Lodge J.K."/>
            <person name="Heitman J."/>
            <person name="Davis R.W."/>
            <person name="Fraser C.M."/>
            <person name="Hyman R.W."/>
        </authorList>
    </citation>
    <scope>NUCLEOTIDE SEQUENCE [LARGE SCALE GENOMIC DNA]</scope>
    <source>
        <strain evidence="3">JEC21 / ATCC MYA-565</strain>
    </source>
</reference>
<dbReference type="InParanoid" id="Q5KKI6"/>
<name>Q5KKI6_CRYD1</name>
<dbReference type="STRING" id="214684.Q5KKI6"/>
<feature type="compositionally biased region" description="Low complexity" evidence="1">
    <location>
        <begin position="216"/>
        <end position="226"/>
    </location>
</feature>
<dbReference type="OrthoDB" id="2576538at2759"/>
<feature type="region of interest" description="Disordered" evidence="1">
    <location>
        <begin position="1"/>
        <end position="328"/>
    </location>
</feature>
<sequence>MSATEQVNQAPAETANALVAEATPPSQEAKEIFKAQEPVSEVAAPNITEPLVKEQPTVANTEAGTAQPGPELGNKVDNTEADKLVEGTTTGEGAKTTEEVPKPSEIKEGKKEVKKSAVKERTEKTKAEGKGFFAKFFGNRDKSPKKEKKKTPKAEKADPVTAAAPVETEGDDAAPPSVPTTSEPVIGTSAPIEAVEPTVKSPDTGALKGIDTATSADAPAEVAPAPEENKIEDKKDEAKDQAAKSNLKAHRRLSARIGDIFKPKKKEGIPTSTEETSKEEATKPLNEAPVVASEAPKLEQPVATAPLELEEEPKATQPPAAAPVAASA</sequence>
<dbReference type="VEuPathDB" id="FungiDB:CNC02870"/>
<gene>
    <name evidence="2" type="ordered locus">CNC02870</name>
</gene>
<dbReference type="RefSeq" id="XP_024512406.1">
    <property type="nucleotide sequence ID" value="XM_024656743.1"/>
</dbReference>
<dbReference type="AlphaFoldDB" id="Q5KKI6"/>
<proteinExistence type="predicted"/>
<feature type="compositionally biased region" description="Low complexity" evidence="1">
    <location>
        <begin position="315"/>
        <end position="328"/>
    </location>
</feature>
<protein>
    <submittedName>
        <fullName evidence="2">Expressed protein</fullName>
    </submittedName>
</protein>
<dbReference type="eggNOG" id="ENOG502SMWD">
    <property type="taxonomic scope" value="Eukaryota"/>
</dbReference>
<feature type="compositionally biased region" description="Basic and acidic residues" evidence="1">
    <location>
        <begin position="95"/>
        <end position="129"/>
    </location>
</feature>
<dbReference type="PaxDb" id="214684-Q5KKI6"/>
<feature type="compositionally biased region" description="Basic and acidic residues" evidence="1">
    <location>
        <begin position="259"/>
        <end position="268"/>
    </location>
</feature>
<dbReference type="KEGG" id="cne:CNC02870"/>
<dbReference type="GeneID" id="3256174"/>
<dbReference type="HOGENOM" id="CLU_847349_0_0_1"/>